<sequence>MVGVELSKISGIELDLVISVVLTKPSGEEISLFVSRFNSFMSFDVLILIESLLKVVVSISEVLLRNSQQSPS</sequence>
<protein>
    <submittedName>
        <fullName evidence="1">Uncharacterized protein</fullName>
    </submittedName>
</protein>
<dbReference type="EMBL" id="UZAI01021980">
    <property type="protein sequence ID" value="VDP57010.1"/>
    <property type="molecule type" value="Genomic_DNA"/>
</dbReference>
<keyword evidence="2" id="KW-1185">Reference proteome</keyword>
<accession>A0A183NC59</accession>
<dbReference type="AlphaFoldDB" id="A0A183NC59"/>
<name>A0A183NC59_9TREM</name>
<gene>
    <name evidence="1" type="ORF">SMRZ_LOCUS25884</name>
</gene>
<dbReference type="Proteomes" id="UP000277204">
    <property type="component" value="Unassembled WGS sequence"/>
</dbReference>
<evidence type="ECO:0000313" key="2">
    <source>
        <dbReference type="Proteomes" id="UP000277204"/>
    </source>
</evidence>
<organism evidence="1 2">
    <name type="scientific">Schistosoma margrebowiei</name>
    <dbReference type="NCBI Taxonomy" id="48269"/>
    <lineage>
        <taxon>Eukaryota</taxon>
        <taxon>Metazoa</taxon>
        <taxon>Spiralia</taxon>
        <taxon>Lophotrochozoa</taxon>
        <taxon>Platyhelminthes</taxon>
        <taxon>Trematoda</taxon>
        <taxon>Digenea</taxon>
        <taxon>Strigeidida</taxon>
        <taxon>Schistosomatoidea</taxon>
        <taxon>Schistosomatidae</taxon>
        <taxon>Schistosoma</taxon>
    </lineage>
</organism>
<reference evidence="1 2" key="1">
    <citation type="submission" date="2018-11" db="EMBL/GenBank/DDBJ databases">
        <authorList>
            <consortium name="Pathogen Informatics"/>
        </authorList>
    </citation>
    <scope>NUCLEOTIDE SEQUENCE [LARGE SCALE GENOMIC DNA]</scope>
    <source>
        <strain evidence="1 2">Zambia</strain>
    </source>
</reference>
<evidence type="ECO:0000313" key="1">
    <source>
        <dbReference type="EMBL" id="VDP57010.1"/>
    </source>
</evidence>
<proteinExistence type="predicted"/>